<protein>
    <submittedName>
        <fullName evidence="2">Uncharacterized protein</fullName>
    </submittedName>
</protein>
<feature type="compositionally biased region" description="Low complexity" evidence="1">
    <location>
        <begin position="15"/>
        <end position="28"/>
    </location>
</feature>
<sequence length="93" mass="10791">MPLRHGPIEREKQAQQHNNKRQNQNRYQNTKHGEDNTCCLKMGTSFQLGSRKTELHGSKNYSYVDEDYDHGGEVLGEEGAVDSVERNVRMRRT</sequence>
<feature type="compositionally biased region" description="Basic and acidic residues" evidence="1">
    <location>
        <begin position="1"/>
        <end position="14"/>
    </location>
</feature>
<dbReference type="EMBL" id="CAJVRM010000418">
    <property type="protein sequence ID" value="CAG8980793.1"/>
    <property type="molecule type" value="Genomic_DNA"/>
</dbReference>
<feature type="region of interest" description="Disordered" evidence="1">
    <location>
        <begin position="1"/>
        <end position="35"/>
    </location>
</feature>
<organism evidence="2 3">
    <name type="scientific">Hymenoscyphus albidus</name>
    <dbReference type="NCBI Taxonomy" id="595503"/>
    <lineage>
        <taxon>Eukaryota</taxon>
        <taxon>Fungi</taxon>
        <taxon>Dikarya</taxon>
        <taxon>Ascomycota</taxon>
        <taxon>Pezizomycotina</taxon>
        <taxon>Leotiomycetes</taxon>
        <taxon>Helotiales</taxon>
        <taxon>Helotiaceae</taxon>
        <taxon>Hymenoscyphus</taxon>
    </lineage>
</organism>
<reference evidence="2" key="1">
    <citation type="submission" date="2021-07" db="EMBL/GenBank/DDBJ databases">
        <authorList>
            <person name="Durling M."/>
        </authorList>
    </citation>
    <scope>NUCLEOTIDE SEQUENCE</scope>
</reference>
<accession>A0A9N9LVV3</accession>
<evidence type="ECO:0000313" key="2">
    <source>
        <dbReference type="EMBL" id="CAG8980793.1"/>
    </source>
</evidence>
<name>A0A9N9LVV3_9HELO</name>
<proteinExistence type="predicted"/>
<comment type="caution">
    <text evidence="2">The sequence shown here is derived from an EMBL/GenBank/DDBJ whole genome shotgun (WGS) entry which is preliminary data.</text>
</comment>
<evidence type="ECO:0000313" key="3">
    <source>
        <dbReference type="Proteomes" id="UP000701801"/>
    </source>
</evidence>
<dbReference type="Proteomes" id="UP000701801">
    <property type="component" value="Unassembled WGS sequence"/>
</dbReference>
<gene>
    <name evidence="2" type="ORF">HYALB_00003718</name>
</gene>
<evidence type="ECO:0000256" key="1">
    <source>
        <dbReference type="SAM" id="MobiDB-lite"/>
    </source>
</evidence>
<dbReference type="AlphaFoldDB" id="A0A9N9LVV3"/>
<keyword evidence="3" id="KW-1185">Reference proteome</keyword>